<dbReference type="FunFam" id="2.170.260.10:FF:000003">
    <property type="entry name" value="Piwi-like RNA-mediated gene silencing 2"/>
    <property type="match status" value="1"/>
</dbReference>
<evidence type="ECO:0000259" key="8">
    <source>
        <dbReference type="PROSITE" id="PS50821"/>
    </source>
</evidence>
<evidence type="ECO:0000313" key="10">
    <source>
        <dbReference type="EnsemblMetazoa" id="XP_003247838.2"/>
    </source>
</evidence>
<dbReference type="KEGG" id="api:100572995"/>
<dbReference type="InterPro" id="IPR003165">
    <property type="entry name" value="Piwi"/>
</dbReference>
<keyword evidence="11" id="KW-1185">Reference proteome</keyword>
<dbReference type="GeneID" id="100572995"/>
<comment type="similarity">
    <text evidence="6">Belongs to the argonaute family. Piwi subfamily.</text>
</comment>
<evidence type="ECO:0000256" key="2">
    <source>
        <dbReference type="ARBA" id="ARBA00022473"/>
    </source>
</evidence>
<dbReference type="InterPro" id="IPR012337">
    <property type="entry name" value="RNaseH-like_sf"/>
</dbReference>
<comment type="subcellular location">
    <subcellularLocation>
        <location evidence="1">Cytoplasm</location>
    </subcellularLocation>
</comment>
<dbReference type="GO" id="GO:0034587">
    <property type="term" value="P:piRNA processing"/>
    <property type="evidence" value="ECO:0007669"/>
    <property type="project" value="UniProtKB-ARBA"/>
</dbReference>
<dbReference type="Proteomes" id="UP000007819">
    <property type="component" value="Chromosome A2"/>
</dbReference>
<dbReference type="GO" id="GO:0003723">
    <property type="term" value="F:RNA binding"/>
    <property type="evidence" value="ECO:0007669"/>
    <property type="project" value="UniProtKB-KW"/>
</dbReference>
<dbReference type="Pfam" id="PF23278">
    <property type="entry name" value="Piwi_N"/>
    <property type="match status" value="1"/>
</dbReference>
<dbReference type="PROSITE" id="PS50821">
    <property type="entry name" value="PAZ"/>
    <property type="match status" value="1"/>
</dbReference>
<feature type="domain" description="Piwi" evidence="9">
    <location>
        <begin position="589"/>
        <end position="818"/>
    </location>
</feature>
<reference evidence="11" key="1">
    <citation type="submission" date="2010-06" db="EMBL/GenBank/DDBJ databases">
        <authorList>
            <person name="Jiang H."/>
            <person name="Abraham K."/>
            <person name="Ali S."/>
            <person name="Alsbrooks S.L."/>
            <person name="Anim B.N."/>
            <person name="Anosike U.S."/>
            <person name="Attaway T."/>
            <person name="Bandaranaike D.P."/>
            <person name="Battles P.K."/>
            <person name="Bell S.N."/>
            <person name="Bell A.V."/>
            <person name="Beltran B."/>
            <person name="Bickham C."/>
            <person name="Bustamante Y."/>
            <person name="Caleb T."/>
            <person name="Canada A."/>
            <person name="Cardenas V."/>
            <person name="Carter K."/>
            <person name="Chacko J."/>
            <person name="Chandrabose M.N."/>
            <person name="Chavez D."/>
            <person name="Chavez A."/>
            <person name="Chen L."/>
            <person name="Chu H.-S."/>
            <person name="Claassen K.J."/>
            <person name="Cockrell R."/>
            <person name="Collins M."/>
            <person name="Cooper J.A."/>
            <person name="Cree A."/>
            <person name="Curry S.M."/>
            <person name="Da Y."/>
            <person name="Dao M.D."/>
            <person name="Das B."/>
            <person name="Davila M.-L."/>
            <person name="Davy-Carroll L."/>
            <person name="Denson S."/>
            <person name="Dinh H."/>
            <person name="Ebong V.E."/>
            <person name="Edwards J.R."/>
            <person name="Egan A."/>
            <person name="El-Daye J."/>
            <person name="Escobedo L."/>
            <person name="Fernandez S."/>
            <person name="Fernando P.R."/>
            <person name="Flagg N."/>
            <person name="Forbes L.D."/>
            <person name="Fowler R.G."/>
            <person name="Fu Q."/>
            <person name="Gabisi R.A."/>
            <person name="Ganer J."/>
            <person name="Garbino Pronczuk A."/>
            <person name="Garcia R.M."/>
            <person name="Garner T."/>
            <person name="Garrett T.E."/>
            <person name="Gonzalez D.A."/>
            <person name="Hamid H."/>
            <person name="Hawkins E.S."/>
            <person name="Hirani K."/>
            <person name="Hogues M.E."/>
            <person name="Hollins B."/>
            <person name="Hsiao C.-H."/>
            <person name="Jabil R."/>
            <person name="James M.L."/>
            <person name="Jhangiani S.N."/>
            <person name="Johnson B."/>
            <person name="Johnson Q."/>
            <person name="Joshi V."/>
            <person name="Kalu J.B."/>
            <person name="Kam C."/>
            <person name="Kashfia A."/>
            <person name="Keebler J."/>
            <person name="Kisamo H."/>
            <person name="Kovar C.L."/>
            <person name="Lago L.A."/>
            <person name="Lai C.-Y."/>
            <person name="Laidlaw J."/>
            <person name="Lara F."/>
            <person name="Le T.-K."/>
            <person name="Lee S.L."/>
            <person name="Legall F.H."/>
            <person name="Lemon S.J."/>
            <person name="Lewis L.R."/>
            <person name="Li B."/>
            <person name="Liu Y."/>
            <person name="Liu Y.-S."/>
            <person name="Lopez J."/>
            <person name="Lozado R.J."/>
            <person name="Lu J."/>
            <person name="Madu R.C."/>
            <person name="Maheshwari M."/>
            <person name="Maheshwari R."/>
            <person name="Malloy K."/>
            <person name="Martinez E."/>
            <person name="Mathew T."/>
            <person name="Mercado I.C."/>
            <person name="Mercado C."/>
            <person name="Meyer B."/>
            <person name="Montgomery K."/>
            <person name="Morgan M.B."/>
            <person name="Munidasa M."/>
            <person name="Nazareth L.V."/>
            <person name="Nelson J."/>
            <person name="Ng B.M."/>
            <person name="Nguyen N.B."/>
            <person name="Nguyen P.Q."/>
            <person name="Nguyen T."/>
            <person name="Obregon M."/>
            <person name="Okwuonu G.O."/>
            <person name="Onwere C.G."/>
            <person name="Orozco G."/>
            <person name="Parra A."/>
            <person name="Patel S."/>
            <person name="Patil S."/>
            <person name="Perez A."/>
            <person name="Perez Y."/>
            <person name="Pham C."/>
            <person name="Primus E.L."/>
            <person name="Pu L.-L."/>
            <person name="Puazo M."/>
            <person name="Qin X."/>
            <person name="Quiroz J.B."/>
            <person name="Reese J."/>
            <person name="Richards S."/>
            <person name="Rives C.M."/>
            <person name="Robberts R."/>
            <person name="Ruiz S.J."/>
            <person name="Ruiz M.J."/>
            <person name="Santibanez J."/>
            <person name="Schneider B.W."/>
            <person name="Sisson I."/>
            <person name="Smith M."/>
            <person name="Sodergren E."/>
            <person name="Song X.-Z."/>
            <person name="Song B.B."/>
            <person name="Summersgill H."/>
            <person name="Thelus R."/>
            <person name="Thornton R.D."/>
            <person name="Trejos Z.Y."/>
            <person name="Usmani K."/>
            <person name="Vattathil S."/>
            <person name="Villasana D."/>
            <person name="Walker D.L."/>
            <person name="Wang S."/>
            <person name="Wang K."/>
            <person name="White C.S."/>
            <person name="Williams A.C."/>
            <person name="Williamson J."/>
            <person name="Wilson K."/>
            <person name="Woghiren I.O."/>
            <person name="Woodworth J.R."/>
            <person name="Worley K.C."/>
            <person name="Wright R.A."/>
            <person name="Wu W."/>
            <person name="Young L."/>
            <person name="Zhang L."/>
            <person name="Zhang J."/>
            <person name="Zhu Y."/>
            <person name="Muzny D.M."/>
            <person name="Weinstock G."/>
            <person name="Gibbs R.A."/>
        </authorList>
    </citation>
    <scope>NUCLEOTIDE SEQUENCE [LARGE SCALE GENOMIC DNA]</scope>
    <source>
        <strain evidence="11">LSR1</strain>
    </source>
</reference>
<dbReference type="InterPro" id="IPR036397">
    <property type="entry name" value="RNaseH_sf"/>
</dbReference>
<dbReference type="Pfam" id="PF02171">
    <property type="entry name" value="Piwi"/>
    <property type="match status" value="1"/>
</dbReference>
<dbReference type="SUPFAM" id="SSF101690">
    <property type="entry name" value="PAZ domain"/>
    <property type="match status" value="1"/>
</dbReference>
<dbReference type="SUPFAM" id="SSF101967">
    <property type="entry name" value="Adhesin YadA, collagen-binding domain"/>
    <property type="match status" value="1"/>
</dbReference>
<keyword evidence="4" id="KW-0694">RNA-binding</keyword>
<dbReference type="Pfam" id="PF02170">
    <property type="entry name" value="PAZ"/>
    <property type="match status" value="1"/>
</dbReference>
<dbReference type="Gene3D" id="2.150.10.10">
    <property type="entry name" value="Serralysin-like metalloprotease, C-terminal"/>
    <property type="match status" value="1"/>
</dbReference>
<accession>A0A8R2A6V5</accession>
<dbReference type="RefSeq" id="XP_003247838.2">
    <property type="nucleotide sequence ID" value="XM_003247790.4"/>
</dbReference>
<dbReference type="InterPro" id="IPR036085">
    <property type="entry name" value="PAZ_dom_sf"/>
</dbReference>
<dbReference type="InterPro" id="IPR003100">
    <property type="entry name" value="PAZ_dom"/>
</dbReference>
<dbReference type="InterPro" id="IPR011049">
    <property type="entry name" value="Serralysin-like_metalloprot_C"/>
</dbReference>
<dbReference type="PANTHER" id="PTHR22891">
    <property type="entry name" value="EUKARYOTIC TRANSLATION INITIATION FACTOR 2C"/>
    <property type="match status" value="1"/>
</dbReference>
<dbReference type="Gene3D" id="2.170.260.10">
    <property type="entry name" value="paz domain"/>
    <property type="match status" value="1"/>
</dbReference>
<evidence type="ECO:0000259" key="9">
    <source>
        <dbReference type="PROSITE" id="PS50822"/>
    </source>
</evidence>
<evidence type="ECO:0000256" key="3">
    <source>
        <dbReference type="ARBA" id="ARBA00022490"/>
    </source>
</evidence>
<dbReference type="GO" id="GO:0005737">
    <property type="term" value="C:cytoplasm"/>
    <property type="evidence" value="ECO:0007669"/>
    <property type="project" value="UniProtKB-SubCell"/>
</dbReference>
<dbReference type="SMART" id="SM00950">
    <property type="entry name" value="Piwi"/>
    <property type="match status" value="1"/>
</dbReference>
<evidence type="ECO:0000313" key="11">
    <source>
        <dbReference type="Proteomes" id="UP000007819"/>
    </source>
</evidence>
<name>A0A8R2A6V5_ACYPI</name>
<dbReference type="OrthoDB" id="445936at2759"/>
<dbReference type="PROSITE" id="PS50822">
    <property type="entry name" value="PIWI"/>
    <property type="match status" value="1"/>
</dbReference>
<evidence type="ECO:0000256" key="1">
    <source>
        <dbReference type="ARBA" id="ARBA00004496"/>
    </source>
</evidence>
<dbReference type="CDD" id="cd02845">
    <property type="entry name" value="PAZ_piwi_like"/>
    <property type="match status" value="1"/>
</dbReference>
<evidence type="ECO:0000256" key="5">
    <source>
        <dbReference type="ARBA" id="ARBA00023158"/>
    </source>
</evidence>
<dbReference type="AlphaFoldDB" id="A0A8R2A6V5"/>
<evidence type="ECO:0000256" key="4">
    <source>
        <dbReference type="ARBA" id="ARBA00022884"/>
    </source>
</evidence>
<dbReference type="EnsemblMetazoa" id="XM_003247790.4">
    <property type="protein sequence ID" value="XP_003247838.2"/>
    <property type="gene ID" value="LOC100572995"/>
</dbReference>
<proteinExistence type="inferred from homology"/>
<feature type="domain" description="PAZ" evidence="8">
    <location>
        <begin position="391"/>
        <end position="501"/>
    </location>
</feature>
<dbReference type="Gene3D" id="3.30.420.10">
    <property type="entry name" value="Ribonuclease H-like superfamily/Ribonuclease H"/>
    <property type="match status" value="1"/>
</dbReference>
<keyword evidence="5" id="KW-0943">RNA-mediated gene silencing</keyword>
<feature type="compositionally biased region" description="Basic and acidic residues" evidence="7">
    <location>
        <begin position="18"/>
        <end position="30"/>
    </location>
</feature>
<dbReference type="SMART" id="SM00949">
    <property type="entry name" value="PAZ"/>
    <property type="match status" value="1"/>
</dbReference>
<keyword evidence="2" id="KW-0217">Developmental protein</keyword>
<evidence type="ECO:0000256" key="7">
    <source>
        <dbReference type="SAM" id="MobiDB-lite"/>
    </source>
</evidence>
<organism evidence="10 11">
    <name type="scientific">Acyrthosiphon pisum</name>
    <name type="common">Pea aphid</name>
    <dbReference type="NCBI Taxonomy" id="7029"/>
    <lineage>
        <taxon>Eukaryota</taxon>
        <taxon>Metazoa</taxon>
        <taxon>Ecdysozoa</taxon>
        <taxon>Arthropoda</taxon>
        <taxon>Hexapoda</taxon>
        <taxon>Insecta</taxon>
        <taxon>Pterygota</taxon>
        <taxon>Neoptera</taxon>
        <taxon>Paraneoptera</taxon>
        <taxon>Hemiptera</taxon>
        <taxon>Sternorrhyncha</taxon>
        <taxon>Aphidomorpha</taxon>
        <taxon>Aphidoidea</taxon>
        <taxon>Aphididae</taxon>
        <taxon>Macrosiphini</taxon>
        <taxon>Acyrthosiphon</taxon>
    </lineage>
</organism>
<feature type="region of interest" description="Disordered" evidence="7">
    <location>
        <begin position="1"/>
        <end position="30"/>
    </location>
</feature>
<evidence type="ECO:0000256" key="6">
    <source>
        <dbReference type="ARBA" id="ARBA00038291"/>
    </source>
</evidence>
<keyword evidence="3" id="KW-0963">Cytoplasm</keyword>
<reference evidence="10" key="2">
    <citation type="submission" date="2022-06" db="UniProtKB">
        <authorList>
            <consortium name="EnsemblMetazoa"/>
        </authorList>
    </citation>
    <scope>IDENTIFICATION</scope>
</reference>
<dbReference type="SUPFAM" id="SSF53098">
    <property type="entry name" value="Ribonuclease H-like"/>
    <property type="match status" value="1"/>
</dbReference>
<protein>
    <submittedName>
        <fullName evidence="10">Uncharacterized protein</fullName>
    </submittedName>
</protein>
<sequence length="832" mass="94774">MSGRGFLKSRLAQIATKEPPKPHENPEEPSKLAALPIPYFTDTPKVPVDAIITQTLVNGNQTLVNGNQTLANGNQTIVNGDQTLVNGNQTLVNGHQTLVNGHQTLVTGHQTLVNGNQTLVNGNQQVARGRRAMLAKFAQRTVSQKLSDTIETTFSNIDLGDLKNNVRPNISPDHKKAEVSKSLTPLKQPQIQIVDIPAANEEKPPVICRVLKKSEKDTYHMAQLSSNYIKIKLEEDKGIYAYRVDFNPPVDAKRARFLLVNQHRDLFPIRIFDGTLLYIPEMLPQNVTKLVGKLIDESEVTLTITFKGKNSLSECIHFYNIFLRSIMKDLGLVEFGRSCYYPNKKILIPEFKLEVWPGFMAVIDEFENGLYMRADVSHRVLRVQTVYQIMSDITMNAKNKNKDIKQEIMAALCGSIVITNYNHKTYRVDDVDFTMNPLSTFERNGIEVTYKDYYKNMYDVEIKNLTQPMIITKAKKKDMISSNANDLGICCLVPELCNLTELTEAMKNDNKLMRTLQTYTLVTPEVRQNALVEFVNSIHAHEGASKRLKDWGLMMRPIPAKMEGPVYKRETILLGSNIRKQVGINMDWGIDVAKNAMFVAANVLNWAIMYNPRCVGFVASMDKTFTEWYSVAAMQRSTHQELMKSVQDAFHKVVMQFKAKNGLLPEKIIIYRDGVSDGDLKQVEEIELRDLIESFKYHPENYNPMVTLIIVQKRISTRVYQYLDEKYSNPSPGTVIDNTVTRRNYFDFFLVSQHVRQGTVNPTHYIVLKNGCNLSVENVQRLSYKLCHLYYNWCGTVKVPAPVQYAHKLAYLIGQNVRQMPSDKLCNSLFFL</sequence>